<sequence>MCIYIQQWIQDFSCAGNVTDDEGQRAFALVNKATGQALVNKSIYQSDGIVHVRQLAATMGFSSLYGQSKLTVLIKKMACPWLQVQLAPYFGDVRVDLSMLWTLSAKDLGGGFLEVRVLRDITQTLNALWGNVKEGTVLGIDPSSPGQSNAVWKFTPVHSAVPE</sequence>
<reference evidence="1" key="1">
    <citation type="submission" date="2020-07" db="EMBL/GenBank/DDBJ databases">
        <title>Genome sequence and genetic diversity analysis of an under-domesticated orphan crop, white fonio (Digitaria exilis).</title>
        <authorList>
            <person name="Bennetzen J.L."/>
            <person name="Chen S."/>
            <person name="Ma X."/>
            <person name="Wang X."/>
            <person name="Yssel A.E.J."/>
            <person name="Chaluvadi S.R."/>
            <person name="Johnson M."/>
            <person name="Gangashetty P."/>
            <person name="Hamidou F."/>
            <person name="Sanogo M.D."/>
            <person name="Zwaenepoel A."/>
            <person name="Wallace J."/>
            <person name="Van De Peer Y."/>
            <person name="Van Deynze A."/>
        </authorList>
    </citation>
    <scope>NUCLEOTIDE SEQUENCE</scope>
    <source>
        <tissue evidence="1">Leaves</tissue>
    </source>
</reference>
<protein>
    <submittedName>
        <fullName evidence="1">Uncharacterized protein</fullName>
    </submittedName>
</protein>
<dbReference type="EMBL" id="JACEFO010002039">
    <property type="protein sequence ID" value="KAF8688236.1"/>
    <property type="molecule type" value="Genomic_DNA"/>
</dbReference>
<dbReference type="AlphaFoldDB" id="A0A835BDL9"/>
<dbReference type="OrthoDB" id="681719at2759"/>
<accession>A0A835BDL9</accession>
<dbReference type="PANTHER" id="PTHR31257:SF24">
    <property type="entry name" value="OS12G0184300 PROTEIN"/>
    <property type="match status" value="1"/>
</dbReference>
<keyword evidence="2" id="KW-1185">Reference proteome</keyword>
<proteinExistence type="predicted"/>
<organism evidence="1 2">
    <name type="scientific">Digitaria exilis</name>
    <dbReference type="NCBI Taxonomy" id="1010633"/>
    <lineage>
        <taxon>Eukaryota</taxon>
        <taxon>Viridiplantae</taxon>
        <taxon>Streptophyta</taxon>
        <taxon>Embryophyta</taxon>
        <taxon>Tracheophyta</taxon>
        <taxon>Spermatophyta</taxon>
        <taxon>Magnoliopsida</taxon>
        <taxon>Liliopsida</taxon>
        <taxon>Poales</taxon>
        <taxon>Poaceae</taxon>
        <taxon>PACMAD clade</taxon>
        <taxon>Panicoideae</taxon>
        <taxon>Panicodae</taxon>
        <taxon>Paniceae</taxon>
        <taxon>Anthephorinae</taxon>
        <taxon>Digitaria</taxon>
    </lineage>
</organism>
<gene>
    <name evidence="1" type="ORF">HU200_042361</name>
</gene>
<name>A0A835BDL9_9POAL</name>
<dbReference type="PANTHER" id="PTHR31257">
    <property type="entry name" value="RICIN B-LIKE LECTIN EULS3"/>
    <property type="match status" value="1"/>
</dbReference>
<evidence type="ECO:0000313" key="2">
    <source>
        <dbReference type="Proteomes" id="UP000636709"/>
    </source>
</evidence>
<dbReference type="InterPro" id="IPR040249">
    <property type="entry name" value="Ricin_B-like_lectin_EULS3-like"/>
</dbReference>
<comment type="caution">
    <text evidence="1">The sequence shown here is derived from an EMBL/GenBank/DDBJ whole genome shotgun (WGS) entry which is preliminary data.</text>
</comment>
<dbReference type="Proteomes" id="UP000636709">
    <property type="component" value="Unassembled WGS sequence"/>
</dbReference>
<evidence type="ECO:0000313" key="1">
    <source>
        <dbReference type="EMBL" id="KAF8688236.1"/>
    </source>
</evidence>